<dbReference type="InParanoid" id="A0A1Y1YRN9"/>
<keyword evidence="2" id="KW-1185">Reference proteome</keyword>
<comment type="caution">
    <text evidence="1">The sequence shown here is derived from an EMBL/GenBank/DDBJ whole genome shotgun (WGS) entry which is preliminary data.</text>
</comment>
<gene>
    <name evidence="1" type="ORF">K493DRAFT_347791</name>
</gene>
<dbReference type="Proteomes" id="UP000193498">
    <property type="component" value="Unassembled WGS sequence"/>
</dbReference>
<reference evidence="1 2" key="1">
    <citation type="submission" date="2016-07" db="EMBL/GenBank/DDBJ databases">
        <title>Pervasive Adenine N6-methylation of Active Genes in Fungi.</title>
        <authorList>
            <consortium name="DOE Joint Genome Institute"/>
            <person name="Mondo S.J."/>
            <person name="Dannebaum R.O."/>
            <person name="Kuo R.C."/>
            <person name="Labutti K."/>
            <person name="Haridas S."/>
            <person name="Kuo A."/>
            <person name="Salamov A."/>
            <person name="Ahrendt S.R."/>
            <person name="Lipzen A."/>
            <person name="Sullivan W."/>
            <person name="Andreopoulos W.B."/>
            <person name="Clum A."/>
            <person name="Lindquist E."/>
            <person name="Daum C."/>
            <person name="Ramamoorthy G.K."/>
            <person name="Gryganskyi A."/>
            <person name="Culley D."/>
            <person name="Magnuson J.K."/>
            <person name="James T.Y."/>
            <person name="O'Malley M.A."/>
            <person name="Stajich J.E."/>
            <person name="Spatafora J.W."/>
            <person name="Visel A."/>
            <person name="Grigoriev I.V."/>
        </authorList>
    </citation>
    <scope>NUCLEOTIDE SEQUENCE [LARGE SCALE GENOMIC DNA]</scope>
    <source>
        <strain evidence="1 2">CBS 931.73</strain>
    </source>
</reference>
<evidence type="ECO:0000313" key="2">
    <source>
        <dbReference type="Proteomes" id="UP000193498"/>
    </source>
</evidence>
<organism evidence="1 2">
    <name type="scientific">Basidiobolus meristosporus CBS 931.73</name>
    <dbReference type="NCBI Taxonomy" id="1314790"/>
    <lineage>
        <taxon>Eukaryota</taxon>
        <taxon>Fungi</taxon>
        <taxon>Fungi incertae sedis</taxon>
        <taxon>Zoopagomycota</taxon>
        <taxon>Entomophthoromycotina</taxon>
        <taxon>Basidiobolomycetes</taxon>
        <taxon>Basidiobolales</taxon>
        <taxon>Basidiobolaceae</taxon>
        <taxon>Basidiobolus</taxon>
    </lineage>
</organism>
<dbReference type="AlphaFoldDB" id="A0A1Y1YRN9"/>
<accession>A0A1Y1YRN9</accession>
<dbReference type="OrthoDB" id="9999611at2759"/>
<proteinExistence type="predicted"/>
<name>A0A1Y1YRN9_9FUNG</name>
<sequence length="87" mass="9726">MERINANLKYAAGYVQELTGSILGYQQMRAEGVAKQAHASFEYNAAQTRKYLDRSAMKSYTSAIGSGGPQEDTAKDFRMNIDWRPIS</sequence>
<dbReference type="EMBL" id="MCFE01000080">
    <property type="protein sequence ID" value="ORY00629.1"/>
    <property type="molecule type" value="Genomic_DNA"/>
</dbReference>
<protein>
    <submittedName>
        <fullName evidence="1">Uncharacterized protein</fullName>
    </submittedName>
</protein>
<evidence type="ECO:0000313" key="1">
    <source>
        <dbReference type="EMBL" id="ORY00629.1"/>
    </source>
</evidence>